<reference evidence="7" key="2">
    <citation type="submission" date="2025-09" db="UniProtKB">
        <authorList>
            <consortium name="Ensembl"/>
        </authorList>
    </citation>
    <scope>IDENTIFICATION</scope>
</reference>
<dbReference type="GeneTree" id="ENSGT00510000052164"/>
<name>A0A3B3UNI4_9TELE</name>
<dbReference type="GeneID" id="106946863"/>
<sequence length="196" mass="22170">MEEETESTVMERPTGENENQKIDESLLLSSKPLHRFVRKQPRSFGIVILMFGCAEVVMGFVMVGNDWDTSLRIYIPFWQGTLFITCGVLSIYTELHPSKKMVTSCLALYVVSLLGIIVTISQRIPLIVSYTWRIWHYGNHLVAFISVEGILLGSSLLVSAFLIFLSALAGYALRSTRSQIIVQHFVMHPQSEEKLT</sequence>
<proteinExistence type="predicted"/>
<dbReference type="Pfam" id="PF04103">
    <property type="entry name" value="CD20"/>
    <property type="match status" value="1"/>
</dbReference>
<comment type="subcellular location">
    <subcellularLocation>
        <location evidence="1">Membrane</location>
        <topology evidence="1">Multi-pass membrane protein</topology>
    </subcellularLocation>
</comment>
<keyword evidence="8" id="KW-1185">Reference proteome</keyword>
<evidence type="ECO:0000256" key="3">
    <source>
        <dbReference type="ARBA" id="ARBA00022989"/>
    </source>
</evidence>
<dbReference type="Ensembl" id="ENSPLAT00000030232.1">
    <property type="protein sequence ID" value="ENSPLAP00000014224.1"/>
    <property type="gene ID" value="ENSPLAG00000017834.1"/>
</dbReference>
<keyword evidence="3 6" id="KW-1133">Transmembrane helix</keyword>
<protein>
    <submittedName>
        <fullName evidence="7">Membrane-spanning 4-domains subfamily A member 4D-like</fullName>
    </submittedName>
</protein>
<dbReference type="Proteomes" id="UP000261500">
    <property type="component" value="Unplaced"/>
</dbReference>
<dbReference type="AlphaFoldDB" id="A0A3B3UNI4"/>
<evidence type="ECO:0000256" key="2">
    <source>
        <dbReference type="ARBA" id="ARBA00022692"/>
    </source>
</evidence>
<evidence type="ECO:0000313" key="7">
    <source>
        <dbReference type="Ensembl" id="ENSPLAP00000014224.1"/>
    </source>
</evidence>
<dbReference type="RefSeq" id="XP_014887013.1">
    <property type="nucleotide sequence ID" value="XM_015031527.1"/>
</dbReference>
<evidence type="ECO:0000256" key="1">
    <source>
        <dbReference type="ARBA" id="ARBA00004141"/>
    </source>
</evidence>
<evidence type="ECO:0000256" key="4">
    <source>
        <dbReference type="ARBA" id="ARBA00023136"/>
    </source>
</evidence>
<evidence type="ECO:0000256" key="6">
    <source>
        <dbReference type="SAM" id="Phobius"/>
    </source>
</evidence>
<keyword evidence="2 6" id="KW-0812">Transmembrane</keyword>
<feature type="transmembrane region" description="Helical" evidence="6">
    <location>
        <begin position="107"/>
        <end position="130"/>
    </location>
</feature>
<organism evidence="7 8">
    <name type="scientific">Poecilia latipinna</name>
    <name type="common">sailfin molly</name>
    <dbReference type="NCBI Taxonomy" id="48699"/>
    <lineage>
        <taxon>Eukaryota</taxon>
        <taxon>Metazoa</taxon>
        <taxon>Chordata</taxon>
        <taxon>Craniata</taxon>
        <taxon>Vertebrata</taxon>
        <taxon>Euteleostomi</taxon>
        <taxon>Actinopterygii</taxon>
        <taxon>Neopterygii</taxon>
        <taxon>Teleostei</taxon>
        <taxon>Neoteleostei</taxon>
        <taxon>Acanthomorphata</taxon>
        <taxon>Ovalentaria</taxon>
        <taxon>Atherinomorphae</taxon>
        <taxon>Cyprinodontiformes</taxon>
        <taxon>Poeciliidae</taxon>
        <taxon>Poeciliinae</taxon>
        <taxon>Poecilia</taxon>
    </lineage>
</organism>
<feature type="transmembrane region" description="Helical" evidence="6">
    <location>
        <begin position="75"/>
        <end position="95"/>
    </location>
</feature>
<feature type="transmembrane region" description="Helical" evidence="6">
    <location>
        <begin position="44"/>
        <end position="63"/>
    </location>
</feature>
<reference evidence="7" key="1">
    <citation type="submission" date="2025-08" db="UniProtKB">
        <authorList>
            <consortium name="Ensembl"/>
        </authorList>
    </citation>
    <scope>IDENTIFICATION</scope>
</reference>
<dbReference type="InterPro" id="IPR007237">
    <property type="entry name" value="CD20-like"/>
</dbReference>
<accession>A0A3B3UNI4</accession>
<feature type="transmembrane region" description="Helical" evidence="6">
    <location>
        <begin position="150"/>
        <end position="173"/>
    </location>
</feature>
<evidence type="ECO:0000313" key="8">
    <source>
        <dbReference type="Proteomes" id="UP000261500"/>
    </source>
</evidence>
<keyword evidence="4 6" id="KW-0472">Membrane</keyword>
<feature type="region of interest" description="Disordered" evidence="5">
    <location>
        <begin position="1"/>
        <end position="21"/>
    </location>
</feature>
<evidence type="ECO:0000256" key="5">
    <source>
        <dbReference type="SAM" id="MobiDB-lite"/>
    </source>
</evidence>
<dbReference type="GO" id="GO:0016020">
    <property type="term" value="C:membrane"/>
    <property type="evidence" value="ECO:0007669"/>
    <property type="project" value="UniProtKB-SubCell"/>
</dbReference>